<evidence type="ECO:0000313" key="9">
    <source>
        <dbReference type="Proteomes" id="UP000051036"/>
    </source>
</evidence>
<dbReference type="PANTHER" id="PTHR43864">
    <property type="entry name" value="HYPOXANTHINE/GUANINE PHOSPHORIBOSYLTRANSFERASE"/>
    <property type="match status" value="1"/>
</dbReference>
<dbReference type="Proteomes" id="UP000051036">
    <property type="component" value="Unassembled WGS sequence"/>
</dbReference>
<comment type="subunit">
    <text evidence="1">Homodimer.</text>
</comment>
<reference evidence="8 9" key="1">
    <citation type="journal article" date="2015" name="Genome Announc.">
        <title>Expanding the biotechnology potential of lactobacilli through comparative genomics of 213 strains and associated genera.</title>
        <authorList>
            <person name="Sun Z."/>
            <person name="Harris H.M."/>
            <person name="McCann A."/>
            <person name="Guo C."/>
            <person name="Argimon S."/>
            <person name="Zhang W."/>
            <person name="Yang X."/>
            <person name="Jeffery I.B."/>
            <person name="Cooney J.C."/>
            <person name="Kagawa T.F."/>
            <person name="Liu W."/>
            <person name="Song Y."/>
            <person name="Salvetti E."/>
            <person name="Wrobel A."/>
            <person name="Rasinkangas P."/>
            <person name="Parkhill J."/>
            <person name="Rea M.C."/>
            <person name="O'Sullivan O."/>
            <person name="Ritari J."/>
            <person name="Douillard F.P."/>
            <person name="Paul Ross R."/>
            <person name="Yang R."/>
            <person name="Briner A.E."/>
            <person name="Felis G.E."/>
            <person name="de Vos W.M."/>
            <person name="Barrangou R."/>
            <person name="Klaenhammer T.R."/>
            <person name="Caufield P.W."/>
            <person name="Cui Y."/>
            <person name="Zhang H."/>
            <person name="O'Toole P.W."/>
        </authorList>
    </citation>
    <scope>NUCLEOTIDE SEQUENCE [LARGE SCALE GENOMIC DNA]</scope>
    <source>
        <strain evidence="8 9">DSM 16043</strain>
    </source>
</reference>
<dbReference type="Pfam" id="PF00156">
    <property type="entry name" value="Pribosyltran"/>
    <property type="match status" value="1"/>
</dbReference>
<dbReference type="InterPro" id="IPR036390">
    <property type="entry name" value="WH_DNA-bd_sf"/>
</dbReference>
<evidence type="ECO:0000256" key="5">
    <source>
        <dbReference type="ARBA" id="ARBA00049656"/>
    </source>
</evidence>
<evidence type="ECO:0000256" key="1">
    <source>
        <dbReference type="ARBA" id="ARBA00011738"/>
    </source>
</evidence>
<evidence type="ECO:0000313" key="8">
    <source>
        <dbReference type="EMBL" id="KRL90484.1"/>
    </source>
</evidence>
<feature type="domain" description="Phosphoribosyltransferase" evidence="6">
    <location>
        <begin position="113"/>
        <end position="254"/>
    </location>
</feature>
<sequence length="279" mass="30771">MKRSERLVDMTKYLMERPHTLISLPFFAKRYDAAKSSISEDLAILKHTLASNQDGILETVAGASGGVHYIPYLGQKHADKYLSDLASRIEDPSRILPGGFVYLSDVLGNSQDLRRIGELIATRYAYSDVDAVMTIETKGIALAQAVARYLNVPFVTARKRSKVTEGATVSVNYISSSLDRVSKMELPTRALPKGSNVLIVDDFMKGGGTLTGMEGLVKEFSCTVAGVCVLCEADFDKQKLIDNYISLIKISKIDTQKRIILAEPGNFLSETDFSRFQNK</sequence>
<dbReference type="GO" id="GO:0045892">
    <property type="term" value="P:negative regulation of DNA-templated transcription"/>
    <property type="evidence" value="ECO:0007669"/>
    <property type="project" value="InterPro"/>
</dbReference>
<dbReference type="Pfam" id="PF09182">
    <property type="entry name" value="PuR_N"/>
    <property type="match status" value="1"/>
</dbReference>
<dbReference type="STRING" id="1423763.FC46_GL001929"/>
<dbReference type="RefSeq" id="WP_057798166.1">
    <property type="nucleotide sequence ID" value="NZ_AZFM01000009.1"/>
</dbReference>
<evidence type="ECO:0000256" key="3">
    <source>
        <dbReference type="ARBA" id="ARBA00023125"/>
    </source>
</evidence>
<feature type="domain" description="Bacterial purine repressor N-terminal" evidence="7">
    <location>
        <begin position="2"/>
        <end position="71"/>
    </location>
</feature>
<proteinExistence type="inferred from homology"/>
<evidence type="ECO:0000259" key="6">
    <source>
        <dbReference type="Pfam" id="PF00156"/>
    </source>
</evidence>
<evidence type="ECO:0000256" key="4">
    <source>
        <dbReference type="ARBA" id="ARBA00023163"/>
    </source>
</evidence>
<keyword evidence="3" id="KW-0238">DNA-binding</keyword>
<dbReference type="GO" id="GO:0003677">
    <property type="term" value="F:DNA binding"/>
    <property type="evidence" value="ECO:0007669"/>
    <property type="project" value="UniProtKB-KW"/>
</dbReference>
<evidence type="ECO:0000259" key="7">
    <source>
        <dbReference type="Pfam" id="PF09182"/>
    </source>
</evidence>
<dbReference type="PANTHER" id="PTHR43864:SF2">
    <property type="entry name" value="PUR OPERON REPRESSOR"/>
    <property type="match status" value="1"/>
</dbReference>
<dbReference type="Gene3D" id="1.10.10.10">
    <property type="entry name" value="Winged helix-like DNA-binding domain superfamily/Winged helix DNA-binding domain"/>
    <property type="match status" value="1"/>
</dbReference>
<keyword evidence="4" id="KW-0804">Transcription</keyword>
<comment type="similarity">
    <text evidence="5">Belongs to the purine/pyrimidine phosphoribosyltransferase family. PurR subfamily.</text>
</comment>
<keyword evidence="2" id="KW-0805">Transcription regulation</keyword>
<dbReference type="InterPro" id="IPR000836">
    <property type="entry name" value="PRTase_dom"/>
</dbReference>
<dbReference type="CDD" id="cd06223">
    <property type="entry name" value="PRTases_typeI"/>
    <property type="match status" value="1"/>
</dbReference>
<dbReference type="InterPro" id="IPR050118">
    <property type="entry name" value="Pur/Pyrimidine_PRTase"/>
</dbReference>
<evidence type="ECO:0000256" key="2">
    <source>
        <dbReference type="ARBA" id="ARBA00023015"/>
    </source>
</evidence>
<dbReference type="OrthoDB" id="4213751at2"/>
<dbReference type="AlphaFoldDB" id="A0A0R1UCF8"/>
<gene>
    <name evidence="8" type="ORF">FC46_GL001929</name>
</gene>
<dbReference type="InterPro" id="IPR015265">
    <property type="entry name" value="PuR_N"/>
</dbReference>
<dbReference type="Gene3D" id="3.40.50.2020">
    <property type="match status" value="1"/>
</dbReference>
<dbReference type="SUPFAM" id="SSF46785">
    <property type="entry name" value="Winged helix' DNA-binding domain"/>
    <property type="match status" value="1"/>
</dbReference>
<dbReference type="EMBL" id="AZFM01000009">
    <property type="protein sequence ID" value="KRL90484.1"/>
    <property type="molecule type" value="Genomic_DNA"/>
</dbReference>
<keyword evidence="9" id="KW-1185">Reference proteome</keyword>
<dbReference type="InterPro" id="IPR010078">
    <property type="entry name" value="PurR_Bsub"/>
</dbReference>
<organism evidence="8 9">
    <name type="scientific">Lactobacillus kalixensis DSM 16043</name>
    <dbReference type="NCBI Taxonomy" id="1423763"/>
    <lineage>
        <taxon>Bacteria</taxon>
        <taxon>Bacillati</taxon>
        <taxon>Bacillota</taxon>
        <taxon>Bacilli</taxon>
        <taxon>Lactobacillales</taxon>
        <taxon>Lactobacillaceae</taxon>
        <taxon>Lactobacillus</taxon>
    </lineage>
</organism>
<protein>
    <submittedName>
        <fullName evidence="8">Pur operon repressor</fullName>
    </submittedName>
</protein>
<accession>A0A0R1UCF8</accession>
<dbReference type="SUPFAM" id="SSF53271">
    <property type="entry name" value="PRTase-like"/>
    <property type="match status" value="1"/>
</dbReference>
<name>A0A0R1UCF8_9LACO</name>
<dbReference type="InterPro" id="IPR036388">
    <property type="entry name" value="WH-like_DNA-bd_sf"/>
</dbReference>
<dbReference type="GO" id="GO:0045982">
    <property type="term" value="P:negative regulation of purine nucleobase metabolic process"/>
    <property type="evidence" value="ECO:0007669"/>
    <property type="project" value="InterPro"/>
</dbReference>
<comment type="caution">
    <text evidence="8">The sequence shown here is derived from an EMBL/GenBank/DDBJ whole genome shotgun (WGS) entry which is preliminary data.</text>
</comment>
<dbReference type="PATRIC" id="fig|1423763.3.peg.1972"/>
<dbReference type="InterPro" id="IPR029057">
    <property type="entry name" value="PRTase-like"/>
</dbReference>
<dbReference type="NCBIfam" id="TIGR01743">
    <property type="entry name" value="purR_Bsub"/>
    <property type="match status" value="1"/>
</dbReference>